<feature type="region of interest" description="Disordered" evidence="1">
    <location>
        <begin position="1"/>
        <end position="22"/>
    </location>
</feature>
<evidence type="ECO:0000256" key="2">
    <source>
        <dbReference type="SAM" id="Phobius"/>
    </source>
</evidence>
<reference evidence="4" key="1">
    <citation type="journal article" date="2019" name="Int. J. Syst. Evol. Microbiol.">
        <title>The Global Catalogue of Microorganisms (GCM) 10K type strain sequencing project: providing services to taxonomists for standard genome sequencing and annotation.</title>
        <authorList>
            <consortium name="The Broad Institute Genomics Platform"/>
            <consortium name="The Broad Institute Genome Sequencing Center for Infectious Disease"/>
            <person name="Wu L."/>
            <person name="Ma J."/>
        </authorList>
    </citation>
    <scope>NUCLEOTIDE SEQUENCE [LARGE SCALE GENOMIC DNA]</scope>
    <source>
        <strain evidence="4">JCM 12165</strain>
    </source>
</reference>
<evidence type="ECO:0000313" key="3">
    <source>
        <dbReference type="EMBL" id="MFD1533132.1"/>
    </source>
</evidence>
<name>A0ABW4FRI8_9PSEU</name>
<gene>
    <name evidence="3" type="ORF">ACFSCY_27275</name>
</gene>
<keyword evidence="2" id="KW-1133">Transmembrane helix</keyword>
<evidence type="ECO:0000313" key="4">
    <source>
        <dbReference type="Proteomes" id="UP001597145"/>
    </source>
</evidence>
<dbReference type="RefSeq" id="WP_343983455.1">
    <property type="nucleotide sequence ID" value="NZ_BAAAJG010000016.1"/>
</dbReference>
<organism evidence="3 4">
    <name type="scientific">Pseudonocardia aurantiaca</name>
    <dbReference type="NCBI Taxonomy" id="75290"/>
    <lineage>
        <taxon>Bacteria</taxon>
        <taxon>Bacillati</taxon>
        <taxon>Actinomycetota</taxon>
        <taxon>Actinomycetes</taxon>
        <taxon>Pseudonocardiales</taxon>
        <taxon>Pseudonocardiaceae</taxon>
        <taxon>Pseudonocardia</taxon>
    </lineage>
</organism>
<sequence>MTRFDDIPSAATPPPGARPSPAVARIRALRPSRRTVLRALVIGAAAAALVPLDWYLSRGASAAPDRNPEDSSEHRQCTPRHYDEEANNWPATGPAVCYGGWRRGNNPCENGYHIEGRYQLDDEDVESTRLTTNCHGKNAWRWNGYRCSDAITDVTFSDGTTYHGLTIAACRLPADEGMGDRGRGLLRR</sequence>
<keyword evidence="4" id="KW-1185">Reference proteome</keyword>
<keyword evidence="2" id="KW-0472">Membrane</keyword>
<keyword evidence="2" id="KW-0812">Transmembrane</keyword>
<accession>A0ABW4FRI8</accession>
<protein>
    <submittedName>
        <fullName evidence="3">Uncharacterized protein</fullName>
    </submittedName>
</protein>
<dbReference type="EMBL" id="JBHUCP010000023">
    <property type="protein sequence ID" value="MFD1533132.1"/>
    <property type="molecule type" value="Genomic_DNA"/>
</dbReference>
<evidence type="ECO:0000256" key="1">
    <source>
        <dbReference type="SAM" id="MobiDB-lite"/>
    </source>
</evidence>
<comment type="caution">
    <text evidence="3">The sequence shown here is derived from an EMBL/GenBank/DDBJ whole genome shotgun (WGS) entry which is preliminary data.</text>
</comment>
<dbReference type="Proteomes" id="UP001597145">
    <property type="component" value="Unassembled WGS sequence"/>
</dbReference>
<dbReference type="InterPro" id="IPR006311">
    <property type="entry name" value="TAT_signal"/>
</dbReference>
<proteinExistence type="predicted"/>
<feature type="transmembrane region" description="Helical" evidence="2">
    <location>
        <begin position="35"/>
        <end position="56"/>
    </location>
</feature>
<dbReference type="PROSITE" id="PS51318">
    <property type="entry name" value="TAT"/>
    <property type="match status" value="1"/>
</dbReference>